<dbReference type="Gene3D" id="3.75.10.10">
    <property type="entry name" value="L-arginine/glycine Amidinotransferase, Chain A"/>
    <property type="match status" value="1"/>
</dbReference>
<dbReference type="EMBL" id="GEEE01021464">
    <property type="protein sequence ID" value="JAP41761.1"/>
    <property type="molecule type" value="Transcribed_RNA"/>
</dbReference>
<reference evidence="4 5" key="3">
    <citation type="submission" date="2018-11" db="EMBL/GenBank/DDBJ databases">
        <authorList>
            <consortium name="Pathogen Informatics"/>
        </authorList>
    </citation>
    <scope>NUCLEOTIDE SEQUENCE [LARGE SCALE GENOMIC DNA]</scope>
    <source>
        <strain evidence="4 5">NST_G2</strain>
    </source>
</reference>
<evidence type="ECO:0000313" key="6">
    <source>
        <dbReference type="WBParaSite" id="SSLN_0001181001-mRNA-1"/>
    </source>
</evidence>
<protein>
    <submittedName>
        <fullName evidence="6">Dimethylargininase</fullName>
    </submittedName>
    <submittedName>
        <fullName evidence="3">N(G),N(G)-dimethylarginine dimethylaminohydrolase 1</fullName>
    </submittedName>
</protein>
<dbReference type="AlphaFoldDB" id="A0A0V0JAX7"/>
<evidence type="ECO:0000313" key="3">
    <source>
        <dbReference type="EMBL" id="JAP62851.1"/>
    </source>
</evidence>
<keyword evidence="5" id="KW-1185">Reference proteome</keyword>
<evidence type="ECO:0000256" key="2">
    <source>
        <dbReference type="ARBA" id="ARBA00022801"/>
    </source>
</evidence>
<dbReference type="GO" id="GO:0016403">
    <property type="term" value="F:dimethylargininase activity"/>
    <property type="evidence" value="ECO:0007669"/>
    <property type="project" value="TreeGrafter"/>
</dbReference>
<keyword evidence="2 3" id="KW-0378">Hydrolase</keyword>
<organism evidence="3">
    <name type="scientific">Schistocephalus solidus</name>
    <name type="common">Tapeworm</name>
    <dbReference type="NCBI Taxonomy" id="70667"/>
    <lineage>
        <taxon>Eukaryota</taxon>
        <taxon>Metazoa</taxon>
        <taxon>Spiralia</taxon>
        <taxon>Lophotrochozoa</taxon>
        <taxon>Platyhelminthes</taxon>
        <taxon>Cestoda</taxon>
        <taxon>Eucestoda</taxon>
        <taxon>Diphyllobothriidea</taxon>
        <taxon>Diphyllobothriidae</taxon>
        <taxon>Schistocephalus</taxon>
    </lineage>
</organism>
<dbReference type="STRING" id="70667.A0A0V0JAX7"/>
<dbReference type="GO" id="GO:0000052">
    <property type="term" value="P:citrulline metabolic process"/>
    <property type="evidence" value="ECO:0007669"/>
    <property type="project" value="TreeGrafter"/>
</dbReference>
<evidence type="ECO:0000256" key="1">
    <source>
        <dbReference type="ARBA" id="ARBA00008532"/>
    </source>
</evidence>
<dbReference type="OrthoDB" id="10016839at2759"/>
<sequence length="271" mass="30156">MAYRYSTAVVTKPSKKVFDTEFEQAQREHDLFVDALRQLDVNILEYDVDERRPHAHKVADVAVIINGTALMCKPYGGDRQGEVNLIRQTLKKEMGLTIAELNTEHAQLEGSDVLFTGQEIIVGISVYTNEAGAQSVARAFPEYPTTIVTVEPPLNSLRDAVNMAGVNVIAVGASDAARKVFKAISEVASNSYKVLHLAEPNAANLLYVNGCLIHYDSDMIPNSTQIFENKIDYTRYPLSLPTLFRYGVPLYKLALLSDRVRRQLHIVSTMP</sequence>
<proteinExistence type="inferred from homology"/>
<accession>A0A0V0JAX7</accession>
<dbReference type="FunFam" id="3.75.10.10:FF:000004">
    <property type="entry name" value="N(G),N(G)-dimethylarginine dimethylaminohydrolase 1"/>
    <property type="match status" value="1"/>
</dbReference>
<dbReference type="PANTHER" id="PTHR12737">
    <property type="entry name" value="DIMETHYLARGININE DIMETHYLAMINOHYDROLASE"/>
    <property type="match status" value="1"/>
</dbReference>
<evidence type="ECO:0000313" key="5">
    <source>
        <dbReference type="Proteomes" id="UP000275846"/>
    </source>
</evidence>
<name>A0A0V0JAX7_SCHSO</name>
<comment type="similarity">
    <text evidence="1">Belongs to the DDAH family.</text>
</comment>
<gene>
    <name evidence="3" type="primary">DDAH1</name>
    <name evidence="4" type="ORF">SSLN_LOCUS11378</name>
    <name evidence="3" type="ORF">TR114499</name>
</gene>
<dbReference type="GO" id="GO:0045429">
    <property type="term" value="P:positive regulation of nitric oxide biosynthetic process"/>
    <property type="evidence" value="ECO:0007669"/>
    <property type="project" value="TreeGrafter"/>
</dbReference>
<dbReference type="SUPFAM" id="SSF55909">
    <property type="entry name" value="Pentein"/>
    <property type="match status" value="1"/>
</dbReference>
<dbReference type="GO" id="GO:0006525">
    <property type="term" value="P:arginine metabolic process"/>
    <property type="evidence" value="ECO:0007669"/>
    <property type="project" value="TreeGrafter"/>
</dbReference>
<dbReference type="EMBL" id="GEEE01000374">
    <property type="protein sequence ID" value="JAP62851.1"/>
    <property type="molecule type" value="Transcribed_RNA"/>
</dbReference>
<dbReference type="WBParaSite" id="SSLN_0001181001-mRNA-1">
    <property type="protein sequence ID" value="SSLN_0001181001-mRNA-1"/>
    <property type="gene ID" value="SSLN_0001181001"/>
</dbReference>
<dbReference type="PANTHER" id="PTHR12737:SF9">
    <property type="entry name" value="DIMETHYLARGININASE"/>
    <property type="match status" value="1"/>
</dbReference>
<dbReference type="Proteomes" id="UP000275846">
    <property type="component" value="Unassembled WGS sequence"/>
</dbReference>
<dbReference type="EMBL" id="UYSU01036482">
    <property type="protein sequence ID" value="VDL97763.1"/>
    <property type="molecule type" value="Genomic_DNA"/>
</dbReference>
<evidence type="ECO:0000313" key="4">
    <source>
        <dbReference type="EMBL" id="VDL97763.1"/>
    </source>
</evidence>
<dbReference type="InterPro" id="IPR033199">
    <property type="entry name" value="DDAH-like"/>
</dbReference>
<reference evidence="3" key="1">
    <citation type="submission" date="2016-01" db="EMBL/GenBank/DDBJ databases">
        <title>Reference transcriptome for the parasite Schistocephalus solidus: insights into the molecular evolution of parasitism.</title>
        <authorList>
            <person name="Hebert F.O."/>
            <person name="Grambauer S."/>
            <person name="Barber I."/>
            <person name="Landry C.R."/>
            <person name="Aubin-Horth N."/>
        </authorList>
    </citation>
    <scope>NUCLEOTIDE SEQUENCE</scope>
</reference>
<reference evidence="6" key="2">
    <citation type="submission" date="2016-06" db="UniProtKB">
        <authorList>
            <consortium name="WormBaseParasite"/>
        </authorList>
    </citation>
    <scope>IDENTIFICATION</scope>
</reference>
<dbReference type="GO" id="GO:0016597">
    <property type="term" value="F:amino acid binding"/>
    <property type="evidence" value="ECO:0007669"/>
    <property type="project" value="TreeGrafter"/>
</dbReference>